<keyword evidence="2" id="KW-1185">Reference proteome</keyword>
<evidence type="ECO:0000313" key="1">
    <source>
        <dbReference type="EMBL" id="KAK9701129.1"/>
    </source>
</evidence>
<dbReference type="Proteomes" id="UP001458880">
    <property type="component" value="Unassembled WGS sequence"/>
</dbReference>
<gene>
    <name evidence="1" type="ORF">QE152_g30805</name>
</gene>
<dbReference type="AlphaFoldDB" id="A0AAW1JEJ2"/>
<reference evidence="1 2" key="1">
    <citation type="journal article" date="2024" name="BMC Genomics">
        <title>De novo assembly and annotation of Popillia japonica's genome with initial clues to its potential as an invasive pest.</title>
        <authorList>
            <person name="Cucini C."/>
            <person name="Boschi S."/>
            <person name="Funari R."/>
            <person name="Cardaioli E."/>
            <person name="Iannotti N."/>
            <person name="Marturano G."/>
            <person name="Paoli F."/>
            <person name="Bruttini M."/>
            <person name="Carapelli A."/>
            <person name="Frati F."/>
            <person name="Nardi F."/>
        </authorList>
    </citation>
    <scope>NUCLEOTIDE SEQUENCE [LARGE SCALE GENOMIC DNA]</scope>
    <source>
        <strain evidence="1">DMR45628</strain>
    </source>
</reference>
<proteinExistence type="predicted"/>
<protein>
    <submittedName>
        <fullName evidence="1">Uncharacterized protein</fullName>
    </submittedName>
</protein>
<dbReference type="EMBL" id="JASPKY010000421">
    <property type="protein sequence ID" value="KAK9701129.1"/>
    <property type="molecule type" value="Genomic_DNA"/>
</dbReference>
<comment type="caution">
    <text evidence="1">The sequence shown here is derived from an EMBL/GenBank/DDBJ whole genome shotgun (WGS) entry which is preliminary data.</text>
</comment>
<sequence length="254" mass="29323">MSKILISVLNWIKSSKLDFPLRIVLNSTTYVAMPLSLKLARRTERFRVKCDFAILHVEDEEDSLNTILKLSLGDTLMPSSSIQTMDSVYPEPMSLLHRRVVPKKRRGTLARYRTQPVTFSEIQEVDEDNLEETPPPTTSSRSELSVLNNKFEEFKKSRDLALTKTIEHVDQCYYLLRFCIVYKNTFNLRVPLSQKPSPANSLKNPGLIPDKQNSLSKLEDDEENMINKLQDLKILELQQEFAENASPVREEEFT</sequence>
<organism evidence="1 2">
    <name type="scientific">Popillia japonica</name>
    <name type="common">Japanese beetle</name>
    <dbReference type="NCBI Taxonomy" id="7064"/>
    <lineage>
        <taxon>Eukaryota</taxon>
        <taxon>Metazoa</taxon>
        <taxon>Ecdysozoa</taxon>
        <taxon>Arthropoda</taxon>
        <taxon>Hexapoda</taxon>
        <taxon>Insecta</taxon>
        <taxon>Pterygota</taxon>
        <taxon>Neoptera</taxon>
        <taxon>Endopterygota</taxon>
        <taxon>Coleoptera</taxon>
        <taxon>Polyphaga</taxon>
        <taxon>Scarabaeiformia</taxon>
        <taxon>Scarabaeidae</taxon>
        <taxon>Rutelinae</taxon>
        <taxon>Popillia</taxon>
    </lineage>
</organism>
<accession>A0AAW1JEJ2</accession>
<name>A0AAW1JEJ2_POPJA</name>
<evidence type="ECO:0000313" key="2">
    <source>
        <dbReference type="Proteomes" id="UP001458880"/>
    </source>
</evidence>